<reference evidence="3" key="1">
    <citation type="submission" date="2017-02" db="UniProtKB">
        <authorList>
            <consortium name="WormBaseParasite"/>
        </authorList>
    </citation>
    <scope>IDENTIFICATION</scope>
</reference>
<evidence type="ECO:0000313" key="3">
    <source>
        <dbReference type="WBParaSite" id="HPLM_0002066401-mRNA-1"/>
    </source>
</evidence>
<sequence length="35" mass="3761">MVFAPAKLTAPSTGCSNVNYNQIGIFFSTLLLTIQ</sequence>
<accession>A0A0N4X8H2</accession>
<proteinExistence type="predicted"/>
<organism evidence="3">
    <name type="scientific">Haemonchus placei</name>
    <name type="common">Barber's pole worm</name>
    <dbReference type="NCBI Taxonomy" id="6290"/>
    <lineage>
        <taxon>Eukaryota</taxon>
        <taxon>Metazoa</taxon>
        <taxon>Ecdysozoa</taxon>
        <taxon>Nematoda</taxon>
        <taxon>Chromadorea</taxon>
        <taxon>Rhabditida</taxon>
        <taxon>Rhabditina</taxon>
        <taxon>Rhabditomorpha</taxon>
        <taxon>Strongyloidea</taxon>
        <taxon>Trichostrongylidae</taxon>
        <taxon>Haemonchus</taxon>
    </lineage>
</organism>
<dbReference type="Proteomes" id="UP000268014">
    <property type="component" value="Unassembled WGS sequence"/>
</dbReference>
<gene>
    <name evidence="1" type="ORF">HPLM_LOCUS20656</name>
</gene>
<dbReference type="WBParaSite" id="HPLM_0002066401-mRNA-1">
    <property type="protein sequence ID" value="HPLM_0002066401-mRNA-1"/>
    <property type="gene ID" value="HPLM_0002066401"/>
</dbReference>
<reference evidence="1 2" key="2">
    <citation type="submission" date="2018-11" db="EMBL/GenBank/DDBJ databases">
        <authorList>
            <consortium name="Pathogen Informatics"/>
        </authorList>
    </citation>
    <scope>NUCLEOTIDE SEQUENCE [LARGE SCALE GENOMIC DNA]</scope>
    <source>
        <strain evidence="1 2">MHpl1</strain>
    </source>
</reference>
<dbReference type="AlphaFoldDB" id="A0A0N4X8H2"/>
<dbReference type="EMBL" id="UZAF01022446">
    <property type="protein sequence ID" value="VDO85236.1"/>
    <property type="molecule type" value="Genomic_DNA"/>
</dbReference>
<evidence type="ECO:0000313" key="1">
    <source>
        <dbReference type="EMBL" id="VDO85236.1"/>
    </source>
</evidence>
<name>A0A0N4X8H2_HAEPC</name>
<protein>
    <submittedName>
        <fullName evidence="3">Orphan protein</fullName>
    </submittedName>
</protein>
<keyword evidence="2" id="KW-1185">Reference proteome</keyword>
<evidence type="ECO:0000313" key="2">
    <source>
        <dbReference type="Proteomes" id="UP000268014"/>
    </source>
</evidence>